<organism evidence="1 2">
    <name type="scientific">Caenorhabditis remanei</name>
    <name type="common">Caenorhabditis vulgaris</name>
    <dbReference type="NCBI Taxonomy" id="31234"/>
    <lineage>
        <taxon>Eukaryota</taxon>
        <taxon>Metazoa</taxon>
        <taxon>Ecdysozoa</taxon>
        <taxon>Nematoda</taxon>
        <taxon>Chromadorea</taxon>
        <taxon>Rhabditida</taxon>
        <taxon>Rhabditina</taxon>
        <taxon>Rhabditomorpha</taxon>
        <taxon>Rhabditoidea</taxon>
        <taxon>Rhabditidae</taxon>
        <taxon>Peloderinae</taxon>
        <taxon>Caenorhabditis</taxon>
    </lineage>
</organism>
<dbReference type="KEGG" id="crq:GCK72_002370"/>
<gene>
    <name evidence="1" type="ORF">GCK72_002370</name>
</gene>
<sequence length="70" mass="7655">MSKPAQLHVPCEHEMVELMMLSGSDGSDGSDDFGDFDSSGKVLKARVIIVLVYNEADARWISLEAMASEH</sequence>
<dbReference type="Proteomes" id="UP000483820">
    <property type="component" value="Chromosome I"/>
</dbReference>
<accession>A0A6A5HTU2</accession>
<dbReference type="RefSeq" id="XP_053592039.1">
    <property type="nucleotide sequence ID" value="XM_053723394.1"/>
</dbReference>
<evidence type="ECO:0000313" key="2">
    <source>
        <dbReference type="Proteomes" id="UP000483820"/>
    </source>
</evidence>
<dbReference type="CTD" id="78773356"/>
<dbReference type="EMBL" id="WUAV01000001">
    <property type="protein sequence ID" value="KAF1770551.1"/>
    <property type="molecule type" value="Genomic_DNA"/>
</dbReference>
<proteinExistence type="predicted"/>
<dbReference type="GeneID" id="78773356"/>
<name>A0A6A5HTU2_CAERE</name>
<dbReference type="AlphaFoldDB" id="A0A6A5HTU2"/>
<reference evidence="1 2" key="1">
    <citation type="submission" date="2019-12" db="EMBL/GenBank/DDBJ databases">
        <title>Chromosome-level assembly of the Caenorhabditis remanei genome.</title>
        <authorList>
            <person name="Teterina A.A."/>
            <person name="Willis J.H."/>
            <person name="Phillips P.C."/>
        </authorList>
    </citation>
    <scope>NUCLEOTIDE SEQUENCE [LARGE SCALE GENOMIC DNA]</scope>
    <source>
        <strain evidence="1 2">PX506</strain>
        <tissue evidence="1">Whole organism</tissue>
    </source>
</reference>
<comment type="caution">
    <text evidence="1">The sequence shown here is derived from an EMBL/GenBank/DDBJ whole genome shotgun (WGS) entry which is preliminary data.</text>
</comment>
<protein>
    <submittedName>
        <fullName evidence="1">Uncharacterized protein</fullName>
    </submittedName>
</protein>
<evidence type="ECO:0000313" key="1">
    <source>
        <dbReference type="EMBL" id="KAF1770551.1"/>
    </source>
</evidence>